<gene>
    <name evidence="2" type="ORF">Lmac_1940</name>
</gene>
<evidence type="ECO:0000313" key="2">
    <source>
        <dbReference type="EMBL" id="KTD25576.1"/>
    </source>
</evidence>
<evidence type="ECO:0000313" key="3">
    <source>
        <dbReference type="Proteomes" id="UP000054908"/>
    </source>
</evidence>
<organism evidence="2 3">
    <name type="scientific">Legionella maceachernii</name>
    <dbReference type="NCBI Taxonomy" id="466"/>
    <lineage>
        <taxon>Bacteria</taxon>
        <taxon>Pseudomonadati</taxon>
        <taxon>Pseudomonadota</taxon>
        <taxon>Gammaproteobacteria</taxon>
        <taxon>Legionellales</taxon>
        <taxon>Legionellaceae</taxon>
        <taxon>Legionella</taxon>
    </lineage>
</organism>
<dbReference type="EMBL" id="LNYL01000044">
    <property type="protein sequence ID" value="KTD25576.1"/>
    <property type="molecule type" value="Genomic_DNA"/>
</dbReference>
<dbReference type="GO" id="GO:0051920">
    <property type="term" value="F:peroxiredoxin activity"/>
    <property type="evidence" value="ECO:0007669"/>
    <property type="project" value="InterPro"/>
</dbReference>
<name>A0A0W0VZQ7_9GAMM</name>
<dbReference type="PANTHER" id="PTHR34846">
    <property type="entry name" value="4-CARBOXYMUCONOLACTONE DECARBOXYLASE FAMILY PROTEIN (AFU_ORTHOLOGUE AFUA_6G11590)"/>
    <property type="match status" value="1"/>
</dbReference>
<dbReference type="OrthoDB" id="9801997at2"/>
<dbReference type="InterPro" id="IPR003779">
    <property type="entry name" value="CMD-like"/>
</dbReference>
<dbReference type="InterPro" id="IPR029032">
    <property type="entry name" value="AhpD-like"/>
</dbReference>
<dbReference type="Pfam" id="PF02627">
    <property type="entry name" value="CMD"/>
    <property type="match status" value="1"/>
</dbReference>
<evidence type="ECO:0000259" key="1">
    <source>
        <dbReference type="Pfam" id="PF02627"/>
    </source>
</evidence>
<dbReference type="PANTHER" id="PTHR34846:SF10">
    <property type="entry name" value="CYTOPLASMIC PROTEIN"/>
    <property type="match status" value="1"/>
</dbReference>
<dbReference type="STRING" id="466.Lmac_1940"/>
<dbReference type="RefSeq" id="WP_058452688.1">
    <property type="nucleotide sequence ID" value="NZ_CAAAIB010000002.1"/>
</dbReference>
<dbReference type="Gene3D" id="1.20.1290.10">
    <property type="entry name" value="AhpD-like"/>
    <property type="match status" value="1"/>
</dbReference>
<dbReference type="AlphaFoldDB" id="A0A0W0VZQ7"/>
<reference evidence="2 3" key="1">
    <citation type="submission" date="2015-11" db="EMBL/GenBank/DDBJ databases">
        <title>Genomic analysis of 38 Legionella species identifies large and diverse effector repertoires.</title>
        <authorList>
            <person name="Burstein D."/>
            <person name="Amaro F."/>
            <person name="Zusman T."/>
            <person name="Lifshitz Z."/>
            <person name="Cohen O."/>
            <person name="Gilbert J.A."/>
            <person name="Pupko T."/>
            <person name="Shuman H.A."/>
            <person name="Segal G."/>
        </authorList>
    </citation>
    <scope>NUCLEOTIDE SEQUENCE [LARGE SCALE GENOMIC DNA]</scope>
    <source>
        <strain evidence="2 3">PX-1-G2-E2</strain>
    </source>
</reference>
<proteinExistence type="predicted"/>
<dbReference type="Proteomes" id="UP000054908">
    <property type="component" value="Unassembled WGS sequence"/>
</dbReference>
<protein>
    <submittedName>
        <fullName evidence="2">Putative Carboxymuconolactone decarboxylase</fullName>
    </submittedName>
</protein>
<dbReference type="PATRIC" id="fig|466.6.peg.2047"/>
<comment type="caution">
    <text evidence="2">The sequence shown here is derived from an EMBL/GenBank/DDBJ whole genome shotgun (WGS) entry which is preliminary data.</text>
</comment>
<dbReference type="NCBIfam" id="TIGR00778">
    <property type="entry name" value="ahpD_dom"/>
    <property type="match status" value="1"/>
</dbReference>
<dbReference type="InterPro" id="IPR004675">
    <property type="entry name" value="AhpD_core"/>
</dbReference>
<accession>A0A0W0VZQ7</accession>
<dbReference type="SUPFAM" id="SSF69118">
    <property type="entry name" value="AhpD-like"/>
    <property type="match status" value="1"/>
</dbReference>
<keyword evidence="3" id="KW-1185">Reference proteome</keyword>
<sequence>MKQQSLLDYQTLAADSFKAMAALYQTIVNSGLEQRLLSLIFLRASQINGCAYCCDMHSQEALKRGENERRLHTLTAWRETALFSERERAALAWTESVTLVHQTHVPEHEFKALEAHFSSKEIAYLTFAIGLINAYNRLAISFHNVVE</sequence>
<feature type="domain" description="Carboxymuconolactone decarboxylase-like" evidence="1">
    <location>
        <begin position="15"/>
        <end position="95"/>
    </location>
</feature>